<accession>A0A2R6VYG6</accession>
<organism evidence="1 2">
    <name type="scientific">Marchantia polymorpha</name>
    <name type="common">Common liverwort</name>
    <name type="synonym">Marchantia aquatica</name>
    <dbReference type="NCBI Taxonomy" id="3197"/>
    <lineage>
        <taxon>Eukaryota</taxon>
        <taxon>Viridiplantae</taxon>
        <taxon>Streptophyta</taxon>
        <taxon>Embryophyta</taxon>
        <taxon>Marchantiophyta</taxon>
        <taxon>Marchantiopsida</taxon>
        <taxon>Marchantiidae</taxon>
        <taxon>Marchantiales</taxon>
        <taxon>Marchantiaceae</taxon>
        <taxon>Marchantia</taxon>
    </lineage>
</organism>
<reference evidence="2" key="1">
    <citation type="journal article" date="2017" name="Cell">
        <title>Insights into land plant evolution garnered from the Marchantia polymorpha genome.</title>
        <authorList>
            <person name="Bowman J.L."/>
            <person name="Kohchi T."/>
            <person name="Yamato K.T."/>
            <person name="Jenkins J."/>
            <person name="Shu S."/>
            <person name="Ishizaki K."/>
            <person name="Yamaoka S."/>
            <person name="Nishihama R."/>
            <person name="Nakamura Y."/>
            <person name="Berger F."/>
            <person name="Adam C."/>
            <person name="Aki S.S."/>
            <person name="Althoff F."/>
            <person name="Araki T."/>
            <person name="Arteaga-Vazquez M.A."/>
            <person name="Balasubrmanian S."/>
            <person name="Barry K."/>
            <person name="Bauer D."/>
            <person name="Boehm C.R."/>
            <person name="Briginshaw L."/>
            <person name="Caballero-Perez J."/>
            <person name="Catarino B."/>
            <person name="Chen F."/>
            <person name="Chiyoda S."/>
            <person name="Chovatia M."/>
            <person name="Davies K.M."/>
            <person name="Delmans M."/>
            <person name="Demura T."/>
            <person name="Dierschke T."/>
            <person name="Dolan L."/>
            <person name="Dorantes-Acosta A.E."/>
            <person name="Eklund D.M."/>
            <person name="Florent S.N."/>
            <person name="Flores-Sandoval E."/>
            <person name="Fujiyama A."/>
            <person name="Fukuzawa H."/>
            <person name="Galik B."/>
            <person name="Grimanelli D."/>
            <person name="Grimwood J."/>
            <person name="Grossniklaus U."/>
            <person name="Hamada T."/>
            <person name="Haseloff J."/>
            <person name="Hetherington A.J."/>
            <person name="Higo A."/>
            <person name="Hirakawa Y."/>
            <person name="Hundley H.N."/>
            <person name="Ikeda Y."/>
            <person name="Inoue K."/>
            <person name="Inoue S.I."/>
            <person name="Ishida S."/>
            <person name="Jia Q."/>
            <person name="Kakita M."/>
            <person name="Kanazawa T."/>
            <person name="Kawai Y."/>
            <person name="Kawashima T."/>
            <person name="Kennedy M."/>
            <person name="Kinose K."/>
            <person name="Kinoshita T."/>
            <person name="Kohara Y."/>
            <person name="Koide E."/>
            <person name="Komatsu K."/>
            <person name="Kopischke S."/>
            <person name="Kubo M."/>
            <person name="Kyozuka J."/>
            <person name="Lagercrantz U."/>
            <person name="Lin S.S."/>
            <person name="Lindquist E."/>
            <person name="Lipzen A.M."/>
            <person name="Lu C.W."/>
            <person name="De Luna E."/>
            <person name="Martienssen R.A."/>
            <person name="Minamino N."/>
            <person name="Mizutani M."/>
            <person name="Mizutani M."/>
            <person name="Mochizuki N."/>
            <person name="Monte I."/>
            <person name="Mosher R."/>
            <person name="Nagasaki H."/>
            <person name="Nakagami H."/>
            <person name="Naramoto S."/>
            <person name="Nishitani K."/>
            <person name="Ohtani M."/>
            <person name="Okamoto T."/>
            <person name="Okumura M."/>
            <person name="Phillips J."/>
            <person name="Pollak B."/>
            <person name="Reinders A."/>
            <person name="Rovekamp M."/>
            <person name="Sano R."/>
            <person name="Sawa S."/>
            <person name="Schmid M.W."/>
            <person name="Shirakawa M."/>
            <person name="Solano R."/>
            <person name="Spunde A."/>
            <person name="Suetsugu N."/>
            <person name="Sugano S."/>
            <person name="Sugiyama A."/>
            <person name="Sun R."/>
            <person name="Suzuki Y."/>
            <person name="Takenaka M."/>
            <person name="Takezawa D."/>
            <person name="Tomogane H."/>
            <person name="Tsuzuki M."/>
            <person name="Ueda T."/>
            <person name="Umeda M."/>
            <person name="Ward J.M."/>
            <person name="Watanabe Y."/>
            <person name="Yazaki K."/>
            <person name="Yokoyama R."/>
            <person name="Yoshitake Y."/>
            <person name="Yotsui I."/>
            <person name="Zachgo S."/>
            <person name="Schmutz J."/>
        </authorList>
    </citation>
    <scope>NUCLEOTIDE SEQUENCE [LARGE SCALE GENOMIC DNA]</scope>
    <source>
        <strain evidence="2">Tak-1</strain>
    </source>
</reference>
<sequence>MRIFPRSHRADSALPWLYVARSNVGTRPSPVKARKHPDKISACQKFAGLHYYHVCIFPRDTPEFERSCPHMSSRVFRKRYK</sequence>
<protein>
    <submittedName>
        <fullName evidence="1">Uncharacterized protein</fullName>
    </submittedName>
</protein>
<dbReference type="AlphaFoldDB" id="A0A2R6VYG6"/>
<evidence type="ECO:0000313" key="2">
    <source>
        <dbReference type="Proteomes" id="UP000244005"/>
    </source>
</evidence>
<gene>
    <name evidence="1" type="ORF">MARPO_0660s0001</name>
</gene>
<evidence type="ECO:0000313" key="1">
    <source>
        <dbReference type="EMBL" id="PTQ26654.1"/>
    </source>
</evidence>
<dbReference type="EMBL" id="KZ773245">
    <property type="protein sequence ID" value="PTQ26654.1"/>
    <property type="molecule type" value="Genomic_DNA"/>
</dbReference>
<proteinExistence type="predicted"/>
<name>A0A2R6VYG6_MARPO</name>
<keyword evidence="2" id="KW-1185">Reference proteome</keyword>
<dbReference type="Proteomes" id="UP000244005">
    <property type="component" value="Unassembled WGS sequence"/>
</dbReference>